<dbReference type="GeneID" id="54998138"/>
<sequence length="80" mass="9115">MSYGNHYPVKVTLEVDVYVKVTDEDLEDIFHHYPKDMAHFEKVHEIAKDRALAKVGLSSVYYGEAPIEFLDSRVMGAEGL</sequence>
<keyword evidence="2" id="KW-1185">Reference proteome</keyword>
<dbReference type="RefSeq" id="YP_009807263.1">
    <property type="nucleotide sequence ID" value="NC_048021.1"/>
</dbReference>
<organism evidence="1 2">
    <name type="scientific">Gordonia phage Daredevil</name>
    <dbReference type="NCBI Taxonomy" id="2283286"/>
    <lineage>
        <taxon>Viruses</taxon>
        <taxon>Duplodnaviria</taxon>
        <taxon>Heunggongvirae</taxon>
        <taxon>Uroviricota</taxon>
        <taxon>Caudoviricetes</taxon>
        <taxon>Daredevilvirus</taxon>
        <taxon>Daredevilvirus daredevil</taxon>
    </lineage>
</organism>
<proteinExistence type="predicted"/>
<evidence type="ECO:0000313" key="1">
    <source>
        <dbReference type="EMBL" id="AXH70535.1"/>
    </source>
</evidence>
<reference evidence="2" key="1">
    <citation type="submission" date="2018-07" db="EMBL/GenBank/DDBJ databases">
        <authorList>
            <person name="Quirk P.G."/>
            <person name="Krulwich T.A."/>
        </authorList>
    </citation>
    <scope>NUCLEOTIDE SEQUENCE [LARGE SCALE GENOMIC DNA]</scope>
</reference>
<dbReference type="Proteomes" id="UP000257597">
    <property type="component" value="Segment"/>
</dbReference>
<evidence type="ECO:0000313" key="2">
    <source>
        <dbReference type="Proteomes" id="UP000257597"/>
    </source>
</evidence>
<dbReference type="EMBL" id="MH590603">
    <property type="protein sequence ID" value="AXH70535.1"/>
    <property type="molecule type" value="Genomic_DNA"/>
</dbReference>
<dbReference type="KEGG" id="vg:54998138"/>
<accession>A0A345MJ04</accession>
<protein>
    <submittedName>
        <fullName evidence="1">Uncharacterized protein</fullName>
    </submittedName>
</protein>
<gene>
    <name evidence="1" type="primary">149</name>
    <name evidence="1" type="ORF">SEA_DAREDEVIL_149</name>
</gene>
<name>A0A345MJ04_9CAUD</name>